<dbReference type="InterPro" id="IPR029058">
    <property type="entry name" value="AB_hydrolase_fold"/>
</dbReference>
<dbReference type="Pfam" id="PF00561">
    <property type="entry name" value="Abhydrolase_1"/>
    <property type="match status" value="1"/>
</dbReference>
<sequence>MLGPGRAEPPVYDCTVPSERLNGNDIYFERSGTGPRLLFINGSGSTLERAKPTIDMLRPHFDLAAHDQRGLGLTEVPTTPWTMADHAGDAIALMDHLGWDTCRVWGISFGGMVAQELAVTVPARIERLALLCTSAGGDGGASYPLHQLAALPPSVRSETAARIMDTRFTPDWLAAHPGDRLIVEQLNAANLTEKTPQQLRGEHLQLEARRGHDVWERLHRISCPTLVAAGRYDGLAPVENSERIASRITGSELRVYEGGHLFIAQDHRAFPELIEFLATPA</sequence>
<name>A0A6J6T230_9ZZZZ</name>
<gene>
    <name evidence="2" type="ORF">UFOPK2806_00380</name>
    <name evidence="3" type="ORF">UFOPK4306_00982</name>
</gene>
<dbReference type="GO" id="GO:0004806">
    <property type="term" value="F:triacylglycerol lipase activity"/>
    <property type="evidence" value="ECO:0007669"/>
    <property type="project" value="TreeGrafter"/>
</dbReference>
<dbReference type="PANTHER" id="PTHR43433:SF5">
    <property type="entry name" value="AB HYDROLASE-1 DOMAIN-CONTAINING PROTEIN"/>
    <property type="match status" value="1"/>
</dbReference>
<protein>
    <submittedName>
        <fullName evidence="2">Unannotated protein</fullName>
    </submittedName>
</protein>
<dbReference type="InterPro" id="IPR000073">
    <property type="entry name" value="AB_hydrolase_1"/>
</dbReference>
<proteinExistence type="predicted"/>
<dbReference type="GO" id="GO:0046503">
    <property type="term" value="P:glycerolipid catabolic process"/>
    <property type="evidence" value="ECO:0007669"/>
    <property type="project" value="TreeGrafter"/>
</dbReference>
<feature type="domain" description="AB hydrolase-1" evidence="1">
    <location>
        <begin position="37"/>
        <end position="263"/>
    </location>
</feature>
<dbReference type="EMBL" id="CAFBQP010000031">
    <property type="protein sequence ID" value="CAB5060639.1"/>
    <property type="molecule type" value="Genomic_DNA"/>
</dbReference>
<accession>A0A6J6T230</accession>
<evidence type="ECO:0000313" key="3">
    <source>
        <dbReference type="EMBL" id="CAB5060639.1"/>
    </source>
</evidence>
<dbReference type="EMBL" id="CAEZYY010000003">
    <property type="protein sequence ID" value="CAB4741038.1"/>
    <property type="molecule type" value="Genomic_DNA"/>
</dbReference>
<dbReference type="InterPro" id="IPR050471">
    <property type="entry name" value="AB_hydrolase"/>
</dbReference>
<dbReference type="SUPFAM" id="SSF53474">
    <property type="entry name" value="alpha/beta-Hydrolases"/>
    <property type="match status" value="1"/>
</dbReference>
<dbReference type="Gene3D" id="3.40.50.1820">
    <property type="entry name" value="alpha/beta hydrolase"/>
    <property type="match status" value="1"/>
</dbReference>
<organism evidence="2">
    <name type="scientific">freshwater metagenome</name>
    <dbReference type="NCBI Taxonomy" id="449393"/>
    <lineage>
        <taxon>unclassified sequences</taxon>
        <taxon>metagenomes</taxon>
        <taxon>ecological metagenomes</taxon>
    </lineage>
</organism>
<evidence type="ECO:0000259" key="1">
    <source>
        <dbReference type="Pfam" id="PF00561"/>
    </source>
</evidence>
<evidence type="ECO:0000313" key="2">
    <source>
        <dbReference type="EMBL" id="CAB4741038.1"/>
    </source>
</evidence>
<dbReference type="PANTHER" id="PTHR43433">
    <property type="entry name" value="HYDROLASE, ALPHA/BETA FOLD FAMILY PROTEIN"/>
    <property type="match status" value="1"/>
</dbReference>
<reference evidence="2" key="1">
    <citation type="submission" date="2020-05" db="EMBL/GenBank/DDBJ databases">
        <authorList>
            <person name="Chiriac C."/>
            <person name="Salcher M."/>
            <person name="Ghai R."/>
            <person name="Kavagutti S V."/>
        </authorList>
    </citation>
    <scope>NUCLEOTIDE SEQUENCE</scope>
</reference>
<dbReference type="AlphaFoldDB" id="A0A6J6T230"/>
<dbReference type="PRINTS" id="PR00111">
    <property type="entry name" value="ABHYDROLASE"/>
</dbReference>